<dbReference type="Gene3D" id="1.25.10.10">
    <property type="entry name" value="Leucine-rich Repeat Variant"/>
    <property type="match status" value="2"/>
</dbReference>
<dbReference type="Proteomes" id="UP000076420">
    <property type="component" value="Unassembled WGS sequence"/>
</dbReference>
<feature type="domain" description="Importin N-terminal" evidence="5">
    <location>
        <begin position="26"/>
        <end position="98"/>
    </location>
</feature>
<keyword evidence="3" id="KW-0813">Transport</keyword>
<dbReference type="InterPro" id="IPR001494">
    <property type="entry name" value="Importin-beta_N"/>
</dbReference>
<dbReference type="InterPro" id="IPR058669">
    <property type="entry name" value="TPR_IPO7/11-like"/>
</dbReference>
<reference evidence="6" key="1">
    <citation type="submission" date="2020-05" db="UniProtKB">
        <authorList>
            <consortium name="EnsemblMetazoa"/>
        </authorList>
    </citation>
    <scope>IDENTIFICATION</scope>
    <source>
        <strain evidence="6">BB02</strain>
    </source>
</reference>
<evidence type="ECO:0000259" key="5">
    <source>
        <dbReference type="PROSITE" id="PS50166"/>
    </source>
</evidence>
<proteinExistence type="inferred from homology"/>
<gene>
    <name evidence="6" type="primary">106050657</name>
</gene>
<dbReference type="EnsemblMetazoa" id="BGLB000713-RB">
    <property type="protein sequence ID" value="BGLB000713-PB"/>
    <property type="gene ID" value="BGLB000713"/>
</dbReference>
<dbReference type="Pfam" id="PF03810">
    <property type="entry name" value="IBN_N"/>
    <property type="match status" value="1"/>
</dbReference>
<dbReference type="GO" id="GO:0031267">
    <property type="term" value="F:small GTPase binding"/>
    <property type="evidence" value="ECO:0007669"/>
    <property type="project" value="InterPro"/>
</dbReference>
<dbReference type="SMART" id="SM00913">
    <property type="entry name" value="IBN_N"/>
    <property type="match status" value="1"/>
</dbReference>
<dbReference type="PROSITE" id="PS50166">
    <property type="entry name" value="IMPORTIN_B_NT"/>
    <property type="match status" value="1"/>
</dbReference>
<dbReference type="GO" id="GO:0006606">
    <property type="term" value="P:protein import into nucleus"/>
    <property type="evidence" value="ECO:0007669"/>
    <property type="project" value="TreeGrafter"/>
</dbReference>
<accession>A0A2C9JCR2</accession>
<evidence type="ECO:0000313" key="7">
    <source>
        <dbReference type="Proteomes" id="UP000076420"/>
    </source>
</evidence>
<evidence type="ECO:0000313" key="6">
    <source>
        <dbReference type="EnsemblMetazoa" id="BGLB000713-PB"/>
    </source>
</evidence>
<dbReference type="GO" id="GO:0005829">
    <property type="term" value="C:cytosol"/>
    <property type="evidence" value="ECO:0007669"/>
    <property type="project" value="TreeGrafter"/>
</dbReference>
<evidence type="ECO:0000256" key="4">
    <source>
        <dbReference type="ARBA" id="ARBA00023242"/>
    </source>
</evidence>
<dbReference type="OrthoDB" id="361693at2759"/>
<organism evidence="6 7">
    <name type="scientific">Biomphalaria glabrata</name>
    <name type="common">Bloodfluke planorb</name>
    <name type="synonym">Freshwater snail</name>
    <dbReference type="NCBI Taxonomy" id="6526"/>
    <lineage>
        <taxon>Eukaryota</taxon>
        <taxon>Metazoa</taxon>
        <taxon>Spiralia</taxon>
        <taxon>Lophotrochozoa</taxon>
        <taxon>Mollusca</taxon>
        <taxon>Gastropoda</taxon>
        <taxon>Heterobranchia</taxon>
        <taxon>Euthyneura</taxon>
        <taxon>Panpulmonata</taxon>
        <taxon>Hygrophila</taxon>
        <taxon>Lymnaeoidea</taxon>
        <taxon>Planorbidae</taxon>
        <taxon>Biomphalaria</taxon>
    </lineage>
</organism>
<dbReference type="KEGG" id="bgt:106050657"/>
<dbReference type="AlphaFoldDB" id="A0A2C9JCR2"/>
<dbReference type="VEuPathDB" id="VectorBase:BGLB000713"/>
<keyword evidence="4" id="KW-0539">Nucleus</keyword>
<comment type="similarity">
    <text evidence="2">Belongs to the importin beta family.</text>
</comment>
<evidence type="ECO:0000256" key="1">
    <source>
        <dbReference type="ARBA" id="ARBA00004123"/>
    </source>
</evidence>
<dbReference type="STRING" id="6526.A0A2C9JCR2"/>
<protein>
    <recommendedName>
        <fullName evidence="5">Importin N-terminal domain-containing protein</fullName>
    </recommendedName>
</protein>
<dbReference type="InterPro" id="IPR016024">
    <property type="entry name" value="ARM-type_fold"/>
</dbReference>
<evidence type="ECO:0000256" key="3">
    <source>
        <dbReference type="ARBA" id="ARBA00022448"/>
    </source>
</evidence>
<dbReference type="SUPFAM" id="SSF48371">
    <property type="entry name" value="ARM repeat"/>
    <property type="match status" value="1"/>
</dbReference>
<dbReference type="VEuPathDB" id="VectorBase:BGLAX_051153"/>
<dbReference type="PANTHER" id="PTHR10997">
    <property type="entry name" value="IMPORTIN-7, 8, 11"/>
    <property type="match status" value="1"/>
</dbReference>
<sequence length="1089" mass="124695">MERAQPMVLETLANACSQDASILKPAEHKLQQWETEPGFYSILTDIFCNHEIDVNVRWLAALYCKNGVERYWRKSAPNAIREEEKEAIKKRLVSDFTEPVPQIATQIAVLTAKIARLDCPRNWDSLLPTLLTAVRCEQQLIQERALLVLHHVNKTLASKRLAPDKKLFEELTADVFVYMVSLWNMQLSQFFHLAAQHEESMTSSLDRCSLVLKVLRKQLCYGLQEVQTSPDAMNFISSLFPQLDALLDCRRSLWGHNILVEKCEHLISSITKVLLDLLGLHPISYVHFIKTTLTCVVQYNFTAKGLLFERFTVNCFNLMKQILFSDVYKPRKKMMELCSVTLQANEIITEFFTPQILTEICRRLVSEYFLLRTDDLITWEADPEEFCQEEGGDSYKYSLRPCTETLFLTLFKSFRQSLSPVLLEMVQEAQGPCEPDNLAALLRKDAAYTAVGLASFDLFDDIDFDHWLTTHLLPELQVKHKSYRVIRKRVIWLIGQWVGVKMSVKLRPALYEAVIGLLDRNEDLAVRLEAAQTLRVAVDDFEFSTEQLLPYIEPLFSLLFELLQEVRECDTKMHVLHVLSFVIERVGSKIRPYISSLVQYLPLLWKESEDHNMLRCAILTSLIHLVQVIQYCQHLVQVAQYCQHLVQVIQYCQHLVQVTQYFQHLLQVIQYYQHLVQVTQYCQHLVQVTQYCQHLVQVTILSTFTSDHTILSTFSSGNTILSTFSSGHTILSTFSSGHTISSTFSSGHTIISTFSSGNTKLSTFTSDHTILSTFSSAHVCLICTMVIHPYYFVWISSLSSTPSCNIVSIINEYLYSTDLGTENLRLILKIIQCYVLLGSREFMQVHSEVLASSLQNLLSDIKTEGMVQILRLIEVILKAFPTEGPSVFQSLLPKILQSILNGEDNCILMSMYLSLFARILLQNHQFLWSVIEHVALEAGSDENSIFGALLGNWTERIDIITQPERRKLSALALASLLSYNNCIIRDHFGVILNSLVQVLHDVCRVDEDGIITDSLMIDPKEPIDDNQDTQHDKRKYLLSRQDPVHTVCLKSYLVSQLKVCQTMYGQEIFDQLMASLDSEVIAQLQPFCH</sequence>
<dbReference type="GO" id="GO:0005635">
    <property type="term" value="C:nuclear envelope"/>
    <property type="evidence" value="ECO:0007669"/>
    <property type="project" value="TreeGrafter"/>
</dbReference>
<comment type="subcellular location">
    <subcellularLocation>
        <location evidence="1">Nucleus</location>
    </subcellularLocation>
</comment>
<dbReference type="InterPro" id="IPR011989">
    <property type="entry name" value="ARM-like"/>
</dbReference>
<name>A0A2C9JCR2_BIOGL</name>
<dbReference type="Pfam" id="PF25758">
    <property type="entry name" value="TPR_IPO11"/>
    <property type="match status" value="1"/>
</dbReference>
<evidence type="ECO:0000256" key="2">
    <source>
        <dbReference type="ARBA" id="ARBA00007991"/>
    </source>
</evidence>
<dbReference type="PANTHER" id="PTHR10997:SF7">
    <property type="entry name" value="IMPORTIN-11"/>
    <property type="match status" value="1"/>
</dbReference>